<evidence type="ECO:0000256" key="4">
    <source>
        <dbReference type="ARBA" id="ARBA00018392"/>
    </source>
</evidence>
<dbReference type="InterPro" id="IPR025202">
    <property type="entry name" value="PLD-like_dom"/>
</dbReference>
<sequence length="517" mass="57401">MARPTPALDPSRNCWRIERATSATVIIDADDYFGRARQGMLGAEHQLLLVGWDFDARIKLVHDGEDDAPAQIGAFIDWLIGRRRGLDIYLLRWDTGAIKSLFRGRTILTLARWLGGRRVHLKLDGHHPMGASHHQKIVVIDDCLAFCGGIDMTDRRWDTRDHDDDAPLRVGADGKPYGPWHDATTALSGPVATALGELCRTRWQDAGGDPIAAPPLTEICWPDDLDVGFRDCDVAISRTMPAMPGREPVYEIEALYLDLIARAERWIYAESQYFASHKIAKAIAARLDEPDGPEIVIVNPVKAEGWLEPIAMDSARARLFEALQTRDRYNRLRIYHPVTRGGAPIYVHAKVTIVDGEILRVGSSNFNNRSMRLDSECDITIDSTLPANAHSAEEIRAVAFNLLSEHLDSNAATVEERFDATGSLIATIDALSIEGQRRLVRYQVPEMNAVEEALADHQVLDPENPEELIETMTGNTLMRGIADIDRRWPTARIAAAGVVVAGAITAAVVRARQRRDI</sequence>
<feature type="domain" description="PLD phosphodiesterase" evidence="11">
    <location>
        <begin position="343"/>
        <end position="370"/>
    </location>
</feature>
<keyword evidence="8" id="KW-0443">Lipid metabolism</keyword>
<dbReference type="SMART" id="SM00155">
    <property type="entry name" value="PLDc"/>
    <property type="match status" value="2"/>
</dbReference>
<keyword evidence="7" id="KW-0378">Hydrolase</keyword>
<keyword evidence="10" id="KW-0472">Membrane</keyword>
<feature type="domain" description="PLD phosphodiesterase" evidence="11">
    <location>
        <begin position="129"/>
        <end position="156"/>
    </location>
</feature>
<evidence type="ECO:0000259" key="11">
    <source>
        <dbReference type="PROSITE" id="PS50035"/>
    </source>
</evidence>
<keyword evidence="10" id="KW-1133">Transmembrane helix</keyword>
<dbReference type="Proteomes" id="UP000318413">
    <property type="component" value="Unassembled WGS sequence"/>
</dbReference>
<comment type="catalytic activity">
    <reaction evidence="1">
        <text>a 1,2-diacyl-sn-glycero-3-phosphocholine + H2O = a 1,2-diacyl-sn-glycero-3-phosphate + choline + H(+)</text>
        <dbReference type="Rhea" id="RHEA:14445"/>
        <dbReference type="ChEBI" id="CHEBI:15354"/>
        <dbReference type="ChEBI" id="CHEBI:15377"/>
        <dbReference type="ChEBI" id="CHEBI:15378"/>
        <dbReference type="ChEBI" id="CHEBI:57643"/>
        <dbReference type="ChEBI" id="CHEBI:58608"/>
        <dbReference type="EC" id="3.1.4.4"/>
    </reaction>
</comment>
<keyword evidence="5" id="KW-0964">Secreted</keyword>
<dbReference type="InterPro" id="IPR001736">
    <property type="entry name" value="PLipase_D/transphosphatidylase"/>
</dbReference>
<name>A0A502CNF7_9SPHN</name>
<evidence type="ECO:0000256" key="3">
    <source>
        <dbReference type="ARBA" id="ARBA00004613"/>
    </source>
</evidence>
<dbReference type="GO" id="GO:0005576">
    <property type="term" value="C:extracellular region"/>
    <property type="evidence" value="ECO:0007669"/>
    <property type="project" value="UniProtKB-SubCell"/>
</dbReference>
<evidence type="ECO:0000256" key="7">
    <source>
        <dbReference type="ARBA" id="ARBA00022801"/>
    </source>
</evidence>
<feature type="transmembrane region" description="Helical" evidence="10">
    <location>
        <begin position="493"/>
        <end position="511"/>
    </location>
</feature>
<gene>
    <name evidence="12" type="ORF">EAH84_02955</name>
</gene>
<comment type="subcellular location">
    <subcellularLocation>
        <location evidence="3">Secreted</location>
    </subcellularLocation>
</comment>
<dbReference type="PANTHER" id="PTHR18896">
    <property type="entry name" value="PHOSPHOLIPASE D"/>
    <property type="match status" value="1"/>
</dbReference>
<evidence type="ECO:0000313" key="12">
    <source>
        <dbReference type="EMBL" id="TPG14292.1"/>
    </source>
</evidence>
<keyword evidence="13" id="KW-1185">Reference proteome</keyword>
<dbReference type="Pfam" id="PF00614">
    <property type="entry name" value="PLDc"/>
    <property type="match status" value="1"/>
</dbReference>
<dbReference type="OrthoDB" id="8828485at2"/>
<proteinExistence type="predicted"/>
<comment type="function">
    <text evidence="2">Could be a virulence factor.</text>
</comment>
<dbReference type="PROSITE" id="PS50035">
    <property type="entry name" value="PLD"/>
    <property type="match status" value="2"/>
</dbReference>
<dbReference type="CDD" id="cd09143">
    <property type="entry name" value="PLDc_vPLD1_2_like_bac_2"/>
    <property type="match status" value="1"/>
</dbReference>
<dbReference type="Gene3D" id="3.30.870.10">
    <property type="entry name" value="Endonuclease Chain A"/>
    <property type="match status" value="2"/>
</dbReference>
<evidence type="ECO:0000256" key="10">
    <source>
        <dbReference type="SAM" id="Phobius"/>
    </source>
</evidence>
<dbReference type="PANTHER" id="PTHR18896:SF76">
    <property type="entry name" value="PHOSPHOLIPASE"/>
    <property type="match status" value="1"/>
</dbReference>
<evidence type="ECO:0000256" key="9">
    <source>
        <dbReference type="ARBA" id="ARBA00029594"/>
    </source>
</evidence>
<dbReference type="Pfam" id="PF13091">
    <property type="entry name" value="PLDc_2"/>
    <property type="match status" value="1"/>
</dbReference>
<keyword evidence="6" id="KW-0677">Repeat</keyword>
<comment type="caution">
    <text evidence="12">The sequence shown here is derived from an EMBL/GenBank/DDBJ whole genome shotgun (WGS) entry which is preliminary data.</text>
</comment>
<reference evidence="12 13" key="1">
    <citation type="journal article" date="2019" name="Environ. Microbiol.">
        <title>Species interactions and distinct microbial communities in high Arctic permafrost affected cryosols are associated with the CH4 and CO2 gas fluxes.</title>
        <authorList>
            <person name="Altshuler I."/>
            <person name="Hamel J."/>
            <person name="Turney S."/>
            <person name="Magnuson E."/>
            <person name="Levesque R."/>
            <person name="Greer C."/>
            <person name="Whyte L.G."/>
        </authorList>
    </citation>
    <scope>NUCLEOTIDE SEQUENCE [LARGE SCALE GENOMIC DNA]</scope>
    <source>
        <strain evidence="12 13">S5.1</strain>
    </source>
</reference>
<dbReference type="GO" id="GO:0004630">
    <property type="term" value="F:phospholipase D activity"/>
    <property type="evidence" value="ECO:0007669"/>
    <property type="project" value="UniProtKB-EC"/>
</dbReference>
<evidence type="ECO:0000256" key="6">
    <source>
        <dbReference type="ARBA" id="ARBA00022737"/>
    </source>
</evidence>
<accession>A0A502CNF7</accession>
<dbReference type="SUPFAM" id="SSF56024">
    <property type="entry name" value="Phospholipase D/nuclease"/>
    <property type="match status" value="2"/>
</dbReference>
<dbReference type="InterPro" id="IPR015679">
    <property type="entry name" value="PLipase_D_fam"/>
</dbReference>
<dbReference type="RefSeq" id="WP_140867480.1">
    <property type="nucleotide sequence ID" value="NZ_RCZK01000002.1"/>
</dbReference>
<evidence type="ECO:0000256" key="2">
    <source>
        <dbReference type="ARBA" id="ARBA00003145"/>
    </source>
</evidence>
<keyword evidence="10" id="KW-0812">Transmembrane</keyword>
<dbReference type="CDD" id="cd09140">
    <property type="entry name" value="PLDc_vPLD1_2_like_bac_1"/>
    <property type="match status" value="1"/>
</dbReference>
<dbReference type="EMBL" id="RCZK01000002">
    <property type="protein sequence ID" value="TPG14292.1"/>
    <property type="molecule type" value="Genomic_DNA"/>
</dbReference>
<evidence type="ECO:0000256" key="1">
    <source>
        <dbReference type="ARBA" id="ARBA00000798"/>
    </source>
</evidence>
<evidence type="ECO:0000313" key="13">
    <source>
        <dbReference type="Proteomes" id="UP000318413"/>
    </source>
</evidence>
<organism evidence="12 13">
    <name type="scientific">Sphingomonas oligophenolica</name>
    <dbReference type="NCBI Taxonomy" id="301154"/>
    <lineage>
        <taxon>Bacteria</taxon>
        <taxon>Pseudomonadati</taxon>
        <taxon>Pseudomonadota</taxon>
        <taxon>Alphaproteobacteria</taxon>
        <taxon>Sphingomonadales</taxon>
        <taxon>Sphingomonadaceae</taxon>
        <taxon>Sphingomonas</taxon>
    </lineage>
</organism>
<evidence type="ECO:0000256" key="8">
    <source>
        <dbReference type="ARBA" id="ARBA00023098"/>
    </source>
</evidence>
<dbReference type="AlphaFoldDB" id="A0A502CNF7"/>
<evidence type="ECO:0000256" key="5">
    <source>
        <dbReference type="ARBA" id="ARBA00022525"/>
    </source>
</evidence>
<protein>
    <recommendedName>
        <fullName evidence="4">Phospholipase D</fullName>
    </recommendedName>
    <alternativeName>
        <fullName evidence="9">Choline phosphatase</fullName>
    </alternativeName>
</protein>
<dbReference type="GO" id="GO:0009395">
    <property type="term" value="P:phospholipid catabolic process"/>
    <property type="evidence" value="ECO:0007669"/>
    <property type="project" value="TreeGrafter"/>
</dbReference>